<evidence type="ECO:0000256" key="5">
    <source>
        <dbReference type="ARBA" id="ARBA00023125"/>
    </source>
</evidence>
<gene>
    <name evidence="7 9" type="primary">nrdR</name>
    <name evidence="9" type="ORF">FJY68_08835</name>
</gene>
<keyword evidence="3 7" id="KW-0067">ATP-binding</keyword>
<sequence>MKCPLCGADDDRVLDSRPTREGSAVRRRRECLKCSNRFTTYEYVEKTPLMVVKRNGSREPFDRGKLLAGVVLACRKRPIGRDEMDKLVDAVETKLGEDYRLEVPSQELGDLVLERLAELDPVAYVRFASVYRQFDSPEHFVEELKNLRK</sequence>
<proteinExistence type="inferred from homology"/>
<keyword evidence="6 7" id="KW-0804">Transcription</keyword>
<keyword evidence="7" id="KW-0862">Zinc</keyword>
<comment type="similarity">
    <text evidence="7">Belongs to the NrdR family.</text>
</comment>
<protein>
    <recommendedName>
        <fullName evidence="7">Transcriptional repressor NrdR</fullName>
    </recommendedName>
</protein>
<dbReference type="GO" id="GO:0045892">
    <property type="term" value="P:negative regulation of DNA-templated transcription"/>
    <property type="evidence" value="ECO:0007669"/>
    <property type="project" value="UniProtKB-UniRule"/>
</dbReference>
<dbReference type="PROSITE" id="PS51161">
    <property type="entry name" value="ATP_CONE"/>
    <property type="match status" value="1"/>
</dbReference>
<evidence type="ECO:0000259" key="8">
    <source>
        <dbReference type="PROSITE" id="PS51161"/>
    </source>
</evidence>
<evidence type="ECO:0000256" key="6">
    <source>
        <dbReference type="ARBA" id="ARBA00023163"/>
    </source>
</evidence>
<dbReference type="InterPro" id="IPR003796">
    <property type="entry name" value="RNR_NrdR-like"/>
</dbReference>
<evidence type="ECO:0000256" key="3">
    <source>
        <dbReference type="ARBA" id="ARBA00022840"/>
    </source>
</evidence>
<dbReference type="PANTHER" id="PTHR30455:SF2">
    <property type="entry name" value="TRANSCRIPTIONAL REPRESSOR NRDR"/>
    <property type="match status" value="1"/>
</dbReference>
<name>A0A937XEY5_UNCW3</name>
<dbReference type="AlphaFoldDB" id="A0A937XEY5"/>
<dbReference type="GO" id="GO:0008270">
    <property type="term" value="F:zinc ion binding"/>
    <property type="evidence" value="ECO:0007669"/>
    <property type="project" value="UniProtKB-UniRule"/>
</dbReference>
<evidence type="ECO:0000313" key="9">
    <source>
        <dbReference type="EMBL" id="MBM3331937.1"/>
    </source>
</evidence>
<dbReference type="Pfam" id="PF22811">
    <property type="entry name" value="Zn_ribbon_NrdR"/>
    <property type="match status" value="1"/>
</dbReference>
<keyword evidence="7" id="KW-0479">Metal-binding</keyword>
<accession>A0A937XEY5</accession>
<feature type="zinc finger region" evidence="7">
    <location>
        <begin position="3"/>
        <end position="34"/>
    </location>
</feature>
<keyword evidence="2 7" id="KW-0547">Nucleotide-binding</keyword>
<dbReference type="Proteomes" id="UP000779900">
    <property type="component" value="Unassembled WGS sequence"/>
</dbReference>
<dbReference type="NCBIfam" id="TIGR00244">
    <property type="entry name" value="transcriptional regulator NrdR"/>
    <property type="match status" value="1"/>
</dbReference>
<comment type="cofactor">
    <cofactor evidence="7">
        <name>Zn(2+)</name>
        <dbReference type="ChEBI" id="CHEBI:29105"/>
    </cofactor>
    <text evidence="7">Binds 1 zinc ion.</text>
</comment>
<dbReference type="GO" id="GO:0003677">
    <property type="term" value="F:DNA binding"/>
    <property type="evidence" value="ECO:0007669"/>
    <property type="project" value="UniProtKB-KW"/>
</dbReference>
<dbReference type="InterPro" id="IPR005144">
    <property type="entry name" value="ATP-cone_dom"/>
</dbReference>
<evidence type="ECO:0000313" key="10">
    <source>
        <dbReference type="Proteomes" id="UP000779900"/>
    </source>
</evidence>
<reference evidence="9" key="1">
    <citation type="submission" date="2019-03" db="EMBL/GenBank/DDBJ databases">
        <title>Lake Tanganyika Metagenome-Assembled Genomes (MAGs).</title>
        <authorList>
            <person name="Tran P."/>
        </authorList>
    </citation>
    <scope>NUCLEOTIDE SEQUENCE</scope>
    <source>
        <strain evidence="9">K_DeepCast_150m_m2_040</strain>
    </source>
</reference>
<dbReference type="GO" id="GO:0005524">
    <property type="term" value="F:ATP binding"/>
    <property type="evidence" value="ECO:0007669"/>
    <property type="project" value="UniProtKB-UniRule"/>
</dbReference>
<organism evidence="9 10">
    <name type="scientific">candidate division WOR-3 bacterium</name>
    <dbReference type="NCBI Taxonomy" id="2052148"/>
    <lineage>
        <taxon>Bacteria</taxon>
        <taxon>Bacteria division WOR-3</taxon>
    </lineage>
</organism>
<keyword evidence="5 7" id="KW-0238">DNA-binding</keyword>
<evidence type="ECO:0000256" key="4">
    <source>
        <dbReference type="ARBA" id="ARBA00023015"/>
    </source>
</evidence>
<dbReference type="EMBL" id="VGIR01000051">
    <property type="protein sequence ID" value="MBM3331937.1"/>
    <property type="molecule type" value="Genomic_DNA"/>
</dbReference>
<evidence type="ECO:0000256" key="2">
    <source>
        <dbReference type="ARBA" id="ARBA00022741"/>
    </source>
</evidence>
<dbReference type="Pfam" id="PF03477">
    <property type="entry name" value="ATP-cone"/>
    <property type="match status" value="1"/>
</dbReference>
<evidence type="ECO:0000256" key="7">
    <source>
        <dbReference type="HAMAP-Rule" id="MF_00440"/>
    </source>
</evidence>
<evidence type="ECO:0000256" key="1">
    <source>
        <dbReference type="ARBA" id="ARBA00022491"/>
    </source>
</evidence>
<comment type="caution">
    <text evidence="9">The sequence shown here is derived from an EMBL/GenBank/DDBJ whole genome shotgun (WGS) entry which is preliminary data.</text>
</comment>
<feature type="domain" description="ATP-cone" evidence="8">
    <location>
        <begin position="49"/>
        <end position="139"/>
    </location>
</feature>
<dbReference type="HAMAP" id="MF_00440">
    <property type="entry name" value="NrdR"/>
    <property type="match status" value="1"/>
</dbReference>
<keyword evidence="7" id="KW-0863">Zinc-finger</keyword>
<comment type="function">
    <text evidence="7">Negatively regulates transcription of bacterial ribonucleotide reductase nrd genes and operons by binding to NrdR-boxes.</text>
</comment>
<keyword evidence="1 7" id="KW-0678">Repressor</keyword>
<keyword evidence="4 7" id="KW-0805">Transcription regulation</keyword>
<dbReference type="PANTHER" id="PTHR30455">
    <property type="entry name" value="TRANSCRIPTIONAL REPRESSOR NRDR"/>
    <property type="match status" value="1"/>
</dbReference>
<dbReference type="InterPro" id="IPR055173">
    <property type="entry name" value="NrdR-like_N"/>
</dbReference>